<reference evidence="2 3" key="1">
    <citation type="submission" date="2016-04" db="EMBL/GenBank/DDBJ databases">
        <title>Complete genome sequence of Thermococcus siculi type strain RG-20.</title>
        <authorList>
            <person name="Oger P.M."/>
        </authorList>
    </citation>
    <scope>NUCLEOTIDE SEQUENCE [LARGE SCALE GENOMIC DNA]</scope>
    <source>
        <strain evidence="2 3">RG-20</strain>
    </source>
</reference>
<name>A0A2Z2MLS6_9EURY</name>
<evidence type="ECO:0000256" key="1">
    <source>
        <dbReference type="SAM" id="Phobius"/>
    </source>
</evidence>
<keyword evidence="1" id="KW-0472">Membrane</keyword>
<dbReference type="OrthoDB" id="101936at2157"/>
<keyword evidence="1" id="KW-1133">Transmembrane helix</keyword>
<sequence length="64" mass="7712">MNTDQILGAAIIFGAYGFMLYLLHVSNRTIEEMKRKRIGKRRRYAKKRIGHVLEVQRTTRHRRR</sequence>
<evidence type="ECO:0000313" key="2">
    <source>
        <dbReference type="EMBL" id="ASJ09332.1"/>
    </source>
</evidence>
<protein>
    <submittedName>
        <fullName evidence="2">Uncharacterized protein</fullName>
    </submittedName>
</protein>
<evidence type="ECO:0000313" key="3">
    <source>
        <dbReference type="Proteomes" id="UP000250125"/>
    </source>
</evidence>
<proteinExistence type="predicted"/>
<dbReference type="Proteomes" id="UP000250125">
    <property type="component" value="Chromosome"/>
</dbReference>
<dbReference type="KEGG" id="tsl:A3L11_08860"/>
<dbReference type="AlphaFoldDB" id="A0A2Z2MLS6"/>
<keyword evidence="1" id="KW-0812">Transmembrane</keyword>
<gene>
    <name evidence="2" type="ORF">A3L11_08860</name>
</gene>
<dbReference type="EMBL" id="CP015103">
    <property type="protein sequence ID" value="ASJ09332.1"/>
    <property type="molecule type" value="Genomic_DNA"/>
</dbReference>
<organism evidence="2 3">
    <name type="scientific">Thermococcus siculi</name>
    <dbReference type="NCBI Taxonomy" id="72803"/>
    <lineage>
        <taxon>Archaea</taxon>
        <taxon>Methanobacteriati</taxon>
        <taxon>Methanobacteriota</taxon>
        <taxon>Thermococci</taxon>
        <taxon>Thermococcales</taxon>
        <taxon>Thermococcaceae</taxon>
        <taxon>Thermococcus</taxon>
    </lineage>
</organism>
<dbReference type="GeneID" id="33318343"/>
<keyword evidence="3" id="KW-1185">Reference proteome</keyword>
<accession>A0A2Z2MLS6</accession>
<dbReference type="RefSeq" id="WP_088856561.1">
    <property type="nucleotide sequence ID" value="NZ_CP015103.1"/>
</dbReference>
<feature type="transmembrane region" description="Helical" evidence="1">
    <location>
        <begin position="6"/>
        <end position="26"/>
    </location>
</feature>